<feature type="region of interest" description="Disordered" evidence="2">
    <location>
        <begin position="1911"/>
        <end position="1964"/>
    </location>
</feature>
<organism evidence="5 6">
    <name type="scientific">Actinomadura rudentiformis</name>
    <dbReference type="NCBI Taxonomy" id="359158"/>
    <lineage>
        <taxon>Bacteria</taxon>
        <taxon>Bacillati</taxon>
        <taxon>Actinomycetota</taxon>
        <taxon>Actinomycetes</taxon>
        <taxon>Streptosporangiales</taxon>
        <taxon>Thermomonosporaceae</taxon>
        <taxon>Actinomadura</taxon>
    </lineage>
</organism>
<keyword evidence="3" id="KW-1133">Transmembrane helix</keyword>
<dbReference type="InterPro" id="IPR056823">
    <property type="entry name" value="TEN-like_YD-shell"/>
</dbReference>
<keyword evidence="6" id="KW-1185">Reference proteome</keyword>
<sequence length="2390" mass="256813">MDVLEDVVRSSGLIRLGAGRGARFLAVAIAFAVGGGVLGVPPTQAFAAGSSKPRQPERVVDGHELKAKPRKRDASVTNPASAAKVSWPRPGTADVTVPVAQQRSAGRPARAGQLPVWVTAPGHSTSAGRSANPSAQVASKVQVRLLDRAAAQRAGIDGLLLTVGRTDVPADGDRTAAEAGKVGIRLDYSSFGQAFGGSYGSRLRLVQLPACVLTTPDKPNCQTPAPLASANNTENKTLSADVNAAPVAVTSEPDPGPSATSTAQRRAMQGTSAAPGGGQATVLAAVAGDSSDKGDYKATSLSPSSSWQISPQSGDFNWSYPLRTPQVPSGLQPQLALGYSSSTIDGRTSNTSGQPSWVGDGFDLWPGYIQRSYKACKDDGAPKDPTYGTYPGDQCWGYDNAVMTLGGKGGELVPAGGDKWKLKKDDGTRIERLNGTEANTNNGDNDNEYWKVTTTDGTQYYFGKNRWDKGWAAGKPETKSTWTAPVFGNNDTEPCNKASGFADSWCPQAYRWNLDFVIDTDGNAVVYYYGTETNHYARNLKEKDETPYIRGGYLLRTEYGVRESNPYPAKAPARVDFEVSERCIREVAADCAEGNIKDHPDYWWDVPWDLNCEEGKECKHPNGAASPTFWSRKRLTGVTTSIIKPDGSGYRPVDSWKLKHAWGMADVDRQLLLESVVHFAEAGGERVEMPPLSFVYKQLVNRVDELGDNLGPFVKNRLATVYNETGGVLDVSYSAEDCTTSSLPNPADNHRRCFPVYWVNGTNADKPALDWFHKYAVTQSVQTDLTGKAPDIVTDYDYSIGQPAWHFDDDDGLTPEKYKTWSQWRGFSKARVTVRNPTGTASQSDHWYMQGMHGDRASPDSDAKKSVGISNGEANEPVYPDHESLQGFEVRRVTYAKPGGNILTKTINYPWHHQTASRTRSWGTVTANLTGVRTSRAITSIDNGGDWRETKTTTNDFNTTTGTPLEVDDFGDVAKSDDDRCTTTNLATANTTDWIVALPSQVRTIARKCADKDNADLSKDLISDQRTYYDNGALDAVPTRGNATLVEKPKSATASAVTYITAAKTKFDSYGRSIESTDSTGKIVKTVYTDPQGLTTKVVNTTPLANPQDPDSFLETSTEFDPAWASPLVESDAGSKQTKYQYDALGRVTKVWGPNRTTGQTPDREFEYKIKLNEIVAVTTKRLTNTSGQETEYALLDGWLRPRQTQEPGPAGGRLITDTFYNAQGKVDRSYDTYYAENAPSTTLFGVDKVGDVETQAVYEYDGVGRTTAARLLVGNSDAQEKWGTSYAYGGNYTTVTPPEGAYPSTTYVDARGQTTELRQYKGTGPSDYASTKYEYTPAGQLAKLTAHGGQVWTHHYDLRGRKIESNDPDKGVTKYTYDDLDQLTQVQDARGKKIGYSYDGLGRKTGLFDQTTATPGTKLAEWTYDTVRRGLPATSTRYDGTATYTTKVNFYDNLNRPTSTTTTLTGLPATEGSLAPTNGYTFTTSYGLDGTVRTAGMPAAGGLGGESLVYTYDDYGRSTTLKSNLSDYVLKTDYLNDGKLIGQLLGTSSSAKKVSHSYTYEHGTKRLKTATTVHDGQAGFDRSATYSYHDAGNIKQVIDISRSGTDNQCFRYDHFQRLTDAWTQNVPPDDTATCATDPSQASLGGPAPYRVNYTYDETGNRKSETNYTTTGQVSSTRNYTYANGPGVDPKYKGHQLANLTQTGEGAHSETYDYDASGNTTGRTTASGKQTLTWDVEGELTKVSDTTKGDTTYAYTAEGERLIRRDPKGTTLYLPGTEIHLPKGTTTPKATRYYTHDGETIAMRDASGVTFLVSDHQGTASQEINAATGTLTQRRFTPFGQNRGTPLGTWLGEKGFVGGTIDSATDLTNLGARQYDPATGRFISVDPVITQGDPQQMNGYTYAKNNPVTHADPTGLMVWEPAPAPGGPSSPGEGGLRGDSPGGGGGGGGTNNASTGGGGGSPWQPLKKLVKHGWNFYVGAVIGGSKSGLTGPVGAVFLIPGVENKFARLVGADPNSKMYFGGSIAPDLAMAIMSIGAAGRAATTIAARAGLGGGRFAIPKPRVKVDPPGASAGGKAAGGANGGTAARGGSSAAPRAGSSAGAGSKGGTAAGRQPAGKPRGEGCSFLAGTAVVLANGTKKAIDQIKVGDKVLATDPETGKTTARPVIDTIVGTGTKTLVQLTVDTSATKKSKSGILISTDNHPFWVVNKKQWLDAGQLKPGMWLRTSAGTHVQITAIESWTKHEQVYNLTVETDHTYYVNAGETPVLVHNCPASAGGKKPGLFKRIFGKSDPPVRPEPNATVGDLQDILHDNVDDAGRWIPDMQKQGIQRSLDDDDLLRAVFEPDDPYRTFMAVHDGVMVEGNHRMAELLKRAADPSNDRIFFDTKIYVRW</sequence>
<feature type="compositionally biased region" description="Basic and acidic residues" evidence="2">
    <location>
        <begin position="853"/>
        <end position="865"/>
    </location>
</feature>
<evidence type="ECO:0000259" key="4">
    <source>
        <dbReference type="SMART" id="SM00306"/>
    </source>
</evidence>
<feature type="compositionally biased region" description="Basic and acidic residues" evidence="2">
    <location>
        <begin position="54"/>
        <end position="67"/>
    </location>
</feature>
<feature type="transmembrane region" description="Helical" evidence="3">
    <location>
        <begin position="21"/>
        <end position="40"/>
    </location>
</feature>
<feature type="region of interest" description="Disordered" evidence="2">
    <location>
        <begin position="248"/>
        <end position="279"/>
    </location>
</feature>
<dbReference type="PROSITE" id="PS50818">
    <property type="entry name" value="INTEIN_C_TER"/>
    <property type="match status" value="1"/>
</dbReference>
<accession>A0A6H9YLB6</accession>
<feature type="region of interest" description="Disordered" evidence="2">
    <location>
        <begin position="2057"/>
        <end position="2121"/>
    </location>
</feature>
<evidence type="ECO:0000256" key="3">
    <source>
        <dbReference type="SAM" id="Phobius"/>
    </source>
</evidence>
<feature type="compositionally biased region" description="Low complexity" evidence="2">
    <location>
        <begin position="300"/>
        <end position="310"/>
    </location>
</feature>
<name>A0A6H9YLB6_9ACTN</name>
<feature type="region of interest" description="Disordered" evidence="2">
    <location>
        <begin position="291"/>
        <end position="310"/>
    </location>
</feature>
<dbReference type="PANTHER" id="PTHR32305:SF17">
    <property type="entry name" value="TRNA NUCLEASE WAPA"/>
    <property type="match status" value="1"/>
</dbReference>
<dbReference type="SMART" id="SM00306">
    <property type="entry name" value="HintN"/>
    <property type="match status" value="1"/>
</dbReference>
<dbReference type="NCBIfam" id="TIGR01643">
    <property type="entry name" value="YD_repeat_2x"/>
    <property type="match status" value="2"/>
</dbReference>
<protein>
    <submittedName>
        <fullName evidence="5">Sugar-binding protein</fullName>
    </submittedName>
</protein>
<dbReference type="InterPro" id="IPR022385">
    <property type="entry name" value="Rhs_assc_core"/>
</dbReference>
<dbReference type="Gene3D" id="2.170.16.10">
    <property type="entry name" value="Hedgehog/Intein (Hint) domain"/>
    <property type="match status" value="1"/>
</dbReference>
<keyword evidence="3" id="KW-0472">Membrane</keyword>
<gene>
    <name evidence="5" type="ORF">F8566_49060</name>
</gene>
<dbReference type="InterPro" id="IPR031325">
    <property type="entry name" value="RHS_repeat"/>
</dbReference>
<dbReference type="PANTHER" id="PTHR32305">
    <property type="match status" value="1"/>
</dbReference>
<dbReference type="RefSeq" id="WP_151571303.1">
    <property type="nucleotide sequence ID" value="NZ_WBMT01000038.1"/>
</dbReference>
<feature type="compositionally biased region" description="Polar residues" evidence="2">
    <location>
        <begin position="258"/>
        <end position="272"/>
    </location>
</feature>
<dbReference type="SUPFAM" id="SSF51294">
    <property type="entry name" value="Hedgehog/intein (Hint) domain"/>
    <property type="match status" value="1"/>
</dbReference>
<keyword evidence="1" id="KW-0677">Repeat</keyword>
<dbReference type="OrthoDB" id="291011at2"/>
<comment type="caution">
    <text evidence="5">The sequence shown here is derived from an EMBL/GenBank/DDBJ whole genome shotgun (WGS) entry which is preliminary data.</text>
</comment>
<feature type="region of interest" description="Disordered" evidence="2">
    <location>
        <begin position="46"/>
        <end position="93"/>
    </location>
</feature>
<feature type="compositionally biased region" description="Low complexity" evidence="2">
    <location>
        <begin position="2087"/>
        <end position="2102"/>
    </location>
</feature>
<dbReference type="Pfam" id="PF07591">
    <property type="entry name" value="PT-HINT"/>
    <property type="match status" value="1"/>
</dbReference>
<dbReference type="NCBIfam" id="TIGR03696">
    <property type="entry name" value="Rhs_assc_core"/>
    <property type="match status" value="1"/>
</dbReference>
<keyword evidence="3" id="KW-0812">Transmembrane</keyword>
<evidence type="ECO:0000313" key="5">
    <source>
        <dbReference type="EMBL" id="KAB2339092.1"/>
    </source>
</evidence>
<dbReference type="InterPro" id="IPR050708">
    <property type="entry name" value="T6SS_VgrG/RHS"/>
</dbReference>
<dbReference type="EMBL" id="WBMT01000038">
    <property type="protein sequence ID" value="KAB2339092.1"/>
    <property type="molecule type" value="Genomic_DNA"/>
</dbReference>
<feature type="domain" description="Hint" evidence="4">
    <location>
        <begin position="2122"/>
        <end position="2227"/>
    </location>
</feature>
<dbReference type="NCBIfam" id="TIGR01443">
    <property type="entry name" value="intein_Cterm"/>
    <property type="match status" value="1"/>
</dbReference>
<dbReference type="Pfam" id="PF05593">
    <property type="entry name" value="RHS_repeat"/>
    <property type="match status" value="1"/>
</dbReference>
<dbReference type="CDD" id="cd00081">
    <property type="entry name" value="Hint"/>
    <property type="match status" value="1"/>
</dbReference>
<reference evidence="5 6" key="1">
    <citation type="submission" date="2019-09" db="EMBL/GenBank/DDBJ databases">
        <title>Actinomadura physcomitrii sp. nov., a novel actinomycete isolated from moss [Physcomitrium sphaericum (Ludw) Fuernr].</title>
        <authorList>
            <person name="Zhuang X."/>
            <person name="Liu C."/>
        </authorList>
    </citation>
    <scope>NUCLEOTIDE SEQUENCE [LARGE SCALE GENOMIC DNA]</scope>
    <source>
        <strain evidence="5 6">HMC1</strain>
    </source>
</reference>
<dbReference type="InterPro" id="IPR036844">
    <property type="entry name" value="Hint_dom_sf"/>
</dbReference>
<dbReference type="Pfam" id="PF25023">
    <property type="entry name" value="TEN_YD-shell"/>
    <property type="match status" value="1"/>
</dbReference>
<proteinExistence type="predicted"/>
<dbReference type="InterPro" id="IPR006530">
    <property type="entry name" value="YD"/>
</dbReference>
<evidence type="ECO:0000256" key="1">
    <source>
        <dbReference type="ARBA" id="ARBA00022737"/>
    </source>
</evidence>
<evidence type="ECO:0000256" key="2">
    <source>
        <dbReference type="SAM" id="MobiDB-lite"/>
    </source>
</evidence>
<dbReference type="InterPro" id="IPR030934">
    <property type="entry name" value="Intein_C"/>
</dbReference>
<feature type="compositionally biased region" description="Gly residues" evidence="2">
    <location>
        <begin position="2071"/>
        <end position="2086"/>
    </location>
</feature>
<evidence type="ECO:0000313" key="6">
    <source>
        <dbReference type="Proteomes" id="UP000468735"/>
    </source>
</evidence>
<feature type="compositionally biased region" description="Gly residues" evidence="2">
    <location>
        <begin position="1932"/>
        <end position="1961"/>
    </location>
</feature>
<dbReference type="Proteomes" id="UP000468735">
    <property type="component" value="Unassembled WGS sequence"/>
</dbReference>
<dbReference type="InterPro" id="IPR003587">
    <property type="entry name" value="Hint_dom_N"/>
</dbReference>
<feature type="region of interest" description="Disordered" evidence="2">
    <location>
        <begin position="853"/>
        <end position="880"/>
    </location>
</feature>
<dbReference type="Gene3D" id="2.180.10.10">
    <property type="entry name" value="RHS repeat-associated core"/>
    <property type="match status" value="2"/>
</dbReference>